<keyword evidence="5" id="KW-1185">Reference proteome</keyword>
<evidence type="ECO:0000256" key="1">
    <source>
        <dbReference type="SAM" id="Coils"/>
    </source>
</evidence>
<dbReference type="InterPro" id="IPR027417">
    <property type="entry name" value="P-loop_NTPase"/>
</dbReference>
<comment type="caution">
    <text evidence="4">The sequence shown here is derived from an EMBL/GenBank/DDBJ whole genome shotgun (WGS) entry which is preliminary data.</text>
</comment>
<sequence>MAKPKKNIGKQPQGRNNTVNHPKDKAELEKQIPTWSASFENASKIYKAFGQELEINIEQSQLENVVKHISEEGAKTVSDWVSQFAKLCSDLSKYYDSLNGEYEERWDICNLQGQVQEEERSKISAEQLSLKSQSEDMIQQKEELEQQEKKLGQLQCELTDRESDIRQRELNAESGFEKEKRNNLEQLISEQDAERHQYREDISNLSQQKAELERAVGVAKIKLTEAEQQCKAELEEKNITLMQQEAELNSQRSDLEKEQERLELEKKNLEEEKRVYTSNLDLKNHYEQERIKKQHADILEGLNIEKKRLDDDWEDLSHARKNHDALLDESMEQERESHCNQVSRLEKKCDTAWAEVDVLKEKLEDIRELEASLGDLSVSDFLQKLKDLEQENRGLKRQYSESDTAGMEEENASLRGKVDSLEQMLREMGPELEHAQAENRHKRIAATELQASQQENRVLVQHKNTLSVHIDDLESRINQLTDAHKTQTPFPAMSKMDNDKNFVASIELEFVPDLAEFAKELQQRIAQAEDNVRLYYPLEDIRVLLGGLAMSQLHVFQGISGTGKTSLAKAFAKAMGGFCTDIAVQAGWRDRDDLLGHYNAFERRYYEKDCLQALYQAQTPRWNDTCNVILLDEMNLSRPEQYFSEFLSALEKNDAKERLISLSETALPNAPKGLKEERKILVPNNVWFIGTANHDETTNELADKTYDRSHVMTLPKQEESFEIKDLDKTSYSYESLQKAFQHAVKKHEEEVEKLLYMFAEHDICKQLSENFGLGLGNRFDRQAKRFIPVMLATGATNGEALDHLLSTRVMRNGKVTGRYDVSSNDINQLSIALKDFWETSELQGEPIKSLELLEVDIKRMEHG</sequence>
<proteinExistence type="predicted"/>
<evidence type="ECO:0000313" key="5">
    <source>
        <dbReference type="Proteomes" id="UP001149719"/>
    </source>
</evidence>
<keyword evidence="1" id="KW-0175">Coiled coil</keyword>
<gene>
    <name evidence="4" type="ORF">O1D97_12310</name>
</gene>
<feature type="coiled-coil region" evidence="1">
    <location>
        <begin position="127"/>
        <end position="279"/>
    </location>
</feature>
<reference evidence="4" key="1">
    <citation type="submission" date="2022-12" db="EMBL/GenBank/DDBJ databases">
        <title>Marinomonas 15G1-11 sp. nov, isolated from marine algae.</title>
        <authorList>
            <person name="Butt M."/>
            <person name="Choi D.G."/>
            <person name="Kim J.M."/>
            <person name="Lee J.K."/>
            <person name="Baek J.H."/>
            <person name="Jeon C.O."/>
        </authorList>
    </citation>
    <scope>NUCLEOTIDE SEQUENCE</scope>
    <source>
        <strain evidence="4">15G1-11</strain>
    </source>
</reference>
<dbReference type="Proteomes" id="UP001149719">
    <property type="component" value="Unassembled WGS sequence"/>
</dbReference>
<protein>
    <submittedName>
        <fullName evidence="4">AAA family ATPase</fullName>
    </submittedName>
</protein>
<feature type="region of interest" description="Disordered" evidence="2">
    <location>
        <begin position="1"/>
        <end position="27"/>
    </location>
</feature>
<dbReference type="Gene3D" id="3.40.50.300">
    <property type="entry name" value="P-loop containing nucleotide triphosphate hydrolases"/>
    <property type="match status" value="1"/>
</dbReference>
<feature type="coiled-coil region" evidence="1">
    <location>
        <begin position="316"/>
        <end position="348"/>
    </location>
</feature>
<feature type="region of interest" description="Disordered" evidence="2">
    <location>
        <begin position="393"/>
        <end position="414"/>
    </location>
</feature>
<dbReference type="InterPro" id="IPR011704">
    <property type="entry name" value="ATPase_dyneun-rel_AAA"/>
</dbReference>
<evidence type="ECO:0000259" key="3">
    <source>
        <dbReference type="Pfam" id="PF07728"/>
    </source>
</evidence>
<name>A0ABT4JVV9_9GAMM</name>
<evidence type="ECO:0000313" key="4">
    <source>
        <dbReference type="EMBL" id="MCZ2722385.1"/>
    </source>
</evidence>
<dbReference type="Pfam" id="PF07728">
    <property type="entry name" value="AAA_5"/>
    <property type="match status" value="1"/>
</dbReference>
<dbReference type="RefSeq" id="WP_269125978.1">
    <property type="nucleotide sequence ID" value="NZ_JAPUBN010000017.1"/>
</dbReference>
<dbReference type="SUPFAM" id="SSF52540">
    <property type="entry name" value="P-loop containing nucleoside triphosphate hydrolases"/>
    <property type="match status" value="1"/>
</dbReference>
<evidence type="ECO:0000256" key="2">
    <source>
        <dbReference type="SAM" id="MobiDB-lite"/>
    </source>
</evidence>
<accession>A0ABT4JVV9</accession>
<feature type="domain" description="ATPase dynein-related AAA" evidence="3">
    <location>
        <begin position="556"/>
        <end position="708"/>
    </location>
</feature>
<dbReference type="EMBL" id="JAPUBN010000017">
    <property type="protein sequence ID" value="MCZ2722385.1"/>
    <property type="molecule type" value="Genomic_DNA"/>
</dbReference>
<organism evidence="4 5">
    <name type="scientific">Marinomonas phaeophyticola</name>
    <dbReference type="NCBI Taxonomy" id="3004091"/>
    <lineage>
        <taxon>Bacteria</taxon>
        <taxon>Pseudomonadati</taxon>
        <taxon>Pseudomonadota</taxon>
        <taxon>Gammaproteobacteria</taxon>
        <taxon>Oceanospirillales</taxon>
        <taxon>Oceanospirillaceae</taxon>
        <taxon>Marinomonas</taxon>
    </lineage>
</organism>